<evidence type="ECO:0000256" key="9">
    <source>
        <dbReference type="PIRSR" id="PIRSR614732-2"/>
    </source>
</evidence>
<name>A0A537LRE0_9BACT</name>
<sequence>MDHRVQIERLGSKPADSGVRSLVPARERLIVALDVPALHDAARLVDALASSVTWFKVGSELFTAAGPQAVAAVRERGKRVFLDLKFHDIPRTVASAVDAAVRLGAEMINLHVAAGEDALREAVHVLDDIESVASPQSPVASSRITNHESRITFRPLLLGVTRLTSEQDGPEVLAAVVDAAARAKWCGLDGVIASALETAAIKAACGREFVVVTPGIRPAGAPSGDQRRITTPADAVQAGADFLVVGRPVLGAADPVAVVARMVQEMEAAIGKS</sequence>
<dbReference type="NCBIfam" id="NF001273">
    <property type="entry name" value="PRK00230.1"/>
    <property type="match status" value="1"/>
</dbReference>
<dbReference type="SMART" id="SM00934">
    <property type="entry name" value="OMPdecase"/>
    <property type="match status" value="1"/>
</dbReference>
<dbReference type="InterPro" id="IPR001754">
    <property type="entry name" value="OMPdeCOase_dom"/>
</dbReference>
<feature type="domain" description="Orotidine 5'-phosphate decarboxylase" evidence="11">
    <location>
        <begin position="28"/>
        <end position="262"/>
    </location>
</feature>
<comment type="subunit">
    <text evidence="7">Homodimer.</text>
</comment>
<comment type="function">
    <text evidence="1 7">Catalyzes the decarboxylation of orotidine 5'-monophosphate (OMP) to uridine 5'-monophosphate (UMP).</text>
</comment>
<dbReference type="InterPro" id="IPR018089">
    <property type="entry name" value="OMPdecase_AS"/>
</dbReference>
<feature type="binding site" evidence="7 9">
    <location>
        <position position="246"/>
    </location>
    <ligand>
        <name>substrate</name>
    </ligand>
</feature>
<reference evidence="12 13" key="1">
    <citation type="journal article" date="2019" name="Nat. Microbiol.">
        <title>Mediterranean grassland soil C-N compound turnover is dependent on rainfall and depth, and is mediated by genomically divergent microorganisms.</title>
        <authorList>
            <person name="Diamond S."/>
            <person name="Andeer P.F."/>
            <person name="Li Z."/>
            <person name="Crits-Christoph A."/>
            <person name="Burstein D."/>
            <person name="Anantharaman K."/>
            <person name="Lane K.R."/>
            <person name="Thomas B.C."/>
            <person name="Pan C."/>
            <person name="Northen T.R."/>
            <person name="Banfield J.F."/>
        </authorList>
    </citation>
    <scope>NUCLEOTIDE SEQUENCE [LARGE SCALE GENOMIC DNA]</scope>
    <source>
        <strain evidence="12">NP_1</strain>
    </source>
</reference>
<evidence type="ECO:0000256" key="5">
    <source>
        <dbReference type="ARBA" id="ARBA00023239"/>
    </source>
</evidence>
<comment type="pathway">
    <text evidence="2 7 10">Pyrimidine metabolism; UMP biosynthesis via de novo pathway; UMP from orotate: step 2/2.</text>
</comment>
<feature type="binding site" evidence="7">
    <location>
        <begin position="83"/>
        <end position="92"/>
    </location>
    <ligand>
        <name>substrate</name>
    </ligand>
</feature>
<dbReference type="EC" id="4.1.1.23" evidence="7"/>
<comment type="similarity">
    <text evidence="7">Belongs to the OMP decarboxylase family. Type 1 subfamily.</text>
</comment>
<dbReference type="HAMAP" id="MF_01200_B">
    <property type="entry name" value="OMPdecase_type1_B"/>
    <property type="match status" value="1"/>
</dbReference>
<dbReference type="SUPFAM" id="SSF51366">
    <property type="entry name" value="Ribulose-phoshate binding barrel"/>
    <property type="match status" value="1"/>
</dbReference>
<dbReference type="PANTHER" id="PTHR32119">
    <property type="entry name" value="OROTIDINE 5'-PHOSPHATE DECARBOXYLASE"/>
    <property type="match status" value="1"/>
</dbReference>
<dbReference type="GO" id="GO:0006207">
    <property type="term" value="P:'de novo' pyrimidine nucleobase biosynthetic process"/>
    <property type="evidence" value="ECO:0007669"/>
    <property type="project" value="InterPro"/>
</dbReference>
<gene>
    <name evidence="7 12" type="primary">pyrF</name>
    <name evidence="12" type="ORF">E6G98_07365</name>
</gene>
<dbReference type="UniPathway" id="UPA00070">
    <property type="reaction ID" value="UER00120"/>
</dbReference>
<dbReference type="GO" id="GO:0004590">
    <property type="term" value="F:orotidine-5'-phosphate decarboxylase activity"/>
    <property type="evidence" value="ECO:0007669"/>
    <property type="project" value="UniProtKB-UniRule"/>
</dbReference>
<dbReference type="AlphaFoldDB" id="A0A537LRE0"/>
<evidence type="ECO:0000256" key="3">
    <source>
        <dbReference type="ARBA" id="ARBA00022793"/>
    </source>
</evidence>
<feature type="binding site" evidence="7 9">
    <location>
        <position position="226"/>
    </location>
    <ligand>
        <name>substrate</name>
    </ligand>
</feature>
<organism evidence="12 13">
    <name type="scientific">Candidatus Segetimicrobium genomatis</name>
    <dbReference type="NCBI Taxonomy" id="2569760"/>
    <lineage>
        <taxon>Bacteria</taxon>
        <taxon>Bacillati</taxon>
        <taxon>Candidatus Sysuimicrobiota</taxon>
        <taxon>Candidatus Sysuimicrobiia</taxon>
        <taxon>Candidatus Sysuimicrobiales</taxon>
        <taxon>Candidatus Segetimicrobiaceae</taxon>
        <taxon>Candidatus Segetimicrobium</taxon>
    </lineage>
</organism>
<evidence type="ECO:0000256" key="1">
    <source>
        <dbReference type="ARBA" id="ARBA00002356"/>
    </source>
</evidence>
<evidence type="ECO:0000256" key="2">
    <source>
        <dbReference type="ARBA" id="ARBA00004861"/>
    </source>
</evidence>
<dbReference type="InterPro" id="IPR014732">
    <property type="entry name" value="OMPdecase"/>
</dbReference>
<dbReference type="GO" id="GO:0044205">
    <property type="term" value="P:'de novo' UMP biosynthetic process"/>
    <property type="evidence" value="ECO:0007669"/>
    <property type="project" value="UniProtKB-UniRule"/>
</dbReference>
<comment type="caution">
    <text evidence="12">The sequence shown here is derived from an EMBL/GenBank/DDBJ whole genome shotgun (WGS) entry which is preliminary data.</text>
</comment>
<evidence type="ECO:0000256" key="6">
    <source>
        <dbReference type="ARBA" id="ARBA00049157"/>
    </source>
</evidence>
<feature type="binding site" evidence="7 9">
    <location>
        <position position="217"/>
    </location>
    <ligand>
        <name>substrate</name>
    </ligand>
</feature>
<evidence type="ECO:0000259" key="11">
    <source>
        <dbReference type="SMART" id="SM00934"/>
    </source>
</evidence>
<dbReference type="PROSITE" id="PS00156">
    <property type="entry name" value="OMPDECASE"/>
    <property type="match status" value="1"/>
</dbReference>
<feature type="active site" description="Proton donor" evidence="7">
    <location>
        <position position="85"/>
    </location>
</feature>
<accession>A0A537LRE0</accession>
<feature type="binding site" evidence="7 9">
    <location>
        <position position="56"/>
    </location>
    <ligand>
        <name>substrate</name>
    </ligand>
</feature>
<proteinExistence type="inferred from homology"/>
<evidence type="ECO:0000256" key="8">
    <source>
        <dbReference type="PIRSR" id="PIRSR614732-1"/>
    </source>
</evidence>
<feature type="active site" description="For OMPdecase activity" evidence="8">
    <location>
        <position position="83"/>
    </location>
</feature>
<evidence type="ECO:0000256" key="10">
    <source>
        <dbReference type="RuleBase" id="RU000512"/>
    </source>
</evidence>
<evidence type="ECO:0000313" key="12">
    <source>
        <dbReference type="EMBL" id="TMJ10591.1"/>
    </source>
</evidence>
<protein>
    <recommendedName>
        <fullName evidence="7">Orotidine 5'-phosphate decarboxylase</fullName>
        <ecNumber evidence="7">4.1.1.23</ecNumber>
    </recommendedName>
    <alternativeName>
        <fullName evidence="7">OMP decarboxylase</fullName>
        <shortName evidence="7">OMPDCase</shortName>
        <shortName evidence="7">OMPdecase</shortName>
    </alternativeName>
</protein>
<dbReference type="Proteomes" id="UP000315217">
    <property type="component" value="Unassembled WGS sequence"/>
</dbReference>
<evidence type="ECO:0000256" key="4">
    <source>
        <dbReference type="ARBA" id="ARBA00022975"/>
    </source>
</evidence>
<feature type="binding site" evidence="7 9">
    <location>
        <position position="247"/>
    </location>
    <ligand>
        <name>substrate</name>
    </ligand>
</feature>
<feature type="active site" description="For OMPdecase activity" evidence="8">
    <location>
        <position position="88"/>
    </location>
</feature>
<dbReference type="NCBIfam" id="TIGR01740">
    <property type="entry name" value="pyrF"/>
    <property type="match status" value="1"/>
</dbReference>
<keyword evidence="5 7" id="KW-0456">Lyase</keyword>
<feature type="active site" description="For OMPdecase activity" evidence="8">
    <location>
        <position position="85"/>
    </location>
</feature>
<dbReference type="PANTHER" id="PTHR32119:SF2">
    <property type="entry name" value="OROTIDINE 5'-PHOSPHATE DECARBOXYLASE"/>
    <property type="match status" value="1"/>
</dbReference>
<keyword evidence="4 7" id="KW-0665">Pyrimidine biosynthesis</keyword>
<dbReference type="GO" id="GO:0005829">
    <property type="term" value="C:cytosol"/>
    <property type="evidence" value="ECO:0007669"/>
    <property type="project" value="TreeGrafter"/>
</dbReference>
<evidence type="ECO:0000313" key="13">
    <source>
        <dbReference type="Proteomes" id="UP000315217"/>
    </source>
</evidence>
<feature type="binding site" evidence="7 9">
    <location>
        <position position="34"/>
    </location>
    <ligand>
        <name>substrate</name>
    </ligand>
</feature>
<dbReference type="CDD" id="cd04725">
    <property type="entry name" value="OMP_decarboxylase_like"/>
    <property type="match status" value="1"/>
</dbReference>
<dbReference type="Pfam" id="PF00215">
    <property type="entry name" value="OMPdecase"/>
    <property type="match status" value="1"/>
</dbReference>
<comment type="catalytic activity">
    <reaction evidence="6 7 10">
        <text>orotidine 5'-phosphate + H(+) = UMP + CO2</text>
        <dbReference type="Rhea" id="RHEA:11596"/>
        <dbReference type="ChEBI" id="CHEBI:15378"/>
        <dbReference type="ChEBI" id="CHEBI:16526"/>
        <dbReference type="ChEBI" id="CHEBI:57538"/>
        <dbReference type="ChEBI" id="CHEBI:57865"/>
        <dbReference type="EC" id="4.1.1.23"/>
    </reaction>
</comment>
<dbReference type="EMBL" id="VBAI01000112">
    <property type="protein sequence ID" value="TMJ10591.1"/>
    <property type="molecule type" value="Genomic_DNA"/>
</dbReference>
<evidence type="ECO:0000256" key="7">
    <source>
        <dbReference type="HAMAP-Rule" id="MF_01200"/>
    </source>
</evidence>
<keyword evidence="3 7" id="KW-0210">Decarboxylase</keyword>
<feature type="binding site" evidence="7 9">
    <location>
        <position position="164"/>
    </location>
    <ligand>
        <name>substrate</name>
    </ligand>
</feature>
<dbReference type="InterPro" id="IPR011060">
    <property type="entry name" value="RibuloseP-bd_barrel"/>
</dbReference>
<dbReference type="Gene3D" id="3.20.20.70">
    <property type="entry name" value="Aldolase class I"/>
    <property type="match status" value="1"/>
</dbReference>
<dbReference type="InterPro" id="IPR013785">
    <property type="entry name" value="Aldolase_TIM"/>
</dbReference>
<dbReference type="InterPro" id="IPR047596">
    <property type="entry name" value="OMPdecase_bac"/>
</dbReference>